<dbReference type="RefSeq" id="WP_316415831.1">
    <property type="nucleotide sequence ID" value="NZ_AP027080.1"/>
</dbReference>
<accession>A0AA48K9B1</accession>
<evidence type="ECO:0000313" key="2">
    <source>
        <dbReference type="Proteomes" id="UP001238179"/>
    </source>
</evidence>
<gene>
    <name evidence="1" type="ORF">METEAL_20940</name>
</gene>
<dbReference type="KEGG" id="msil:METEAL_20940"/>
<keyword evidence="2" id="KW-1185">Reference proteome</keyword>
<dbReference type="AlphaFoldDB" id="A0AA48K9B1"/>
<reference evidence="2" key="1">
    <citation type="journal article" date="2023" name="Int. J. Syst. Evol. Microbiol.">
        <title>Mesoterricola silvestris gen. nov., sp. nov., Mesoterricola sediminis sp. nov., Geothrix oryzae sp. nov., Geothrix edaphica sp. nov., Geothrix rubra sp. nov., and Geothrix limicola sp. nov., six novel members of Acidobacteriota isolated from soils.</title>
        <authorList>
            <person name="Itoh H."/>
            <person name="Sugisawa Y."/>
            <person name="Mise K."/>
            <person name="Xu Z."/>
            <person name="Kuniyasu M."/>
            <person name="Ushijima N."/>
            <person name="Kawano K."/>
            <person name="Kobayashi E."/>
            <person name="Shiratori Y."/>
            <person name="Masuda Y."/>
            <person name="Senoo K."/>
        </authorList>
    </citation>
    <scope>NUCLEOTIDE SEQUENCE [LARGE SCALE GENOMIC DNA]</scope>
    <source>
        <strain evidence="2">W79</strain>
    </source>
</reference>
<name>A0AA48K9B1_9BACT</name>
<dbReference type="EMBL" id="AP027080">
    <property type="protein sequence ID" value="BDU72920.1"/>
    <property type="molecule type" value="Genomic_DNA"/>
</dbReference>
<sequence length="248" mass="27625">MAILNVQAQVKDVLDELDAGGKRQVPFALALALTRNAQRGQKVVIRTMSQVFDNPTPRTLQGTRVVPARKNALTAAVLIKDEGAKGTAPEKYLKAEVEGGQRNLKRSERALQFFGKLPAGMQWVVGSGAPIDQYGNLSGGYMTRLLSILQSHIDPTSNTTSKSARRNAKKERPIYFVGRPGGGRLPFGVYQRFQFMWGSAIKPILIFTRPTHYKQRLRFKELIQMTVTEDFHEDFRLALADALKTAKP</sequence>
<organism evidence="1 2">
    <name type="scientific">Mesoterricola silvestris</name>
    <dbReference type="NCBI Taxonomy" id="2927979"/>
    <lineage>
        <taxon>Bacteria</taxon>
        <taxon>Pseudomonadati</taxon>
        <taxon>Acidobacteriota</taxon>
        <taxon>Holophagae</taxon>
        <taxon>Holophagales</taxon>
        <taxon>Holophagaceae</taxon>
        <taxon>Mesoterricola</taxon>
    </lineage>
</organism>
<protein>
    <submittedName>
        <fullName evidence="1">Uncharacterized protein</fullName>
    </submittedName>
</protein>
<proteinExistence type="predicted"/>
<evidence type="ECO:0000313" key="1">
    <source>
        <dbReference type="EMBL" id="BDU72920.1"/>
    </source>
</evidence>
<dbReference type="Proteomes" id="UP001238179">
    <property type="component" value="Chromosome"/>
</dbReference>